<keyword evidence="3" id="KW-1185">Reference proteome</keyword>
<evidence type="ECO:0000259" key="1">
    <source>
        <dbReference type="Pfam" id="PF07197"/>
    </source>
</evidence>
<protein>
    <recommendedName>
        <fullName evidence="1">DUF1409 domain-containing protein</fullName>
    </recommendedName>
</protein>
<organism evidence="2 3">
    <name type="scientific">Zizania palustris</name>
    <name type="common">Northern wild rice</name>
    <dbReference type="NCBI Taxonomy" id="103762"/>
    <lineage>
        <taxon>Eukaryota</taxon>
        <taxon>Viridiplantae</taxon>
        <taxon>Streptophyta</taxon>
        <taxon>Embryophyta</taxon>
        <taxon>Tracheophyta</taxon>
        <taxon>Spermatophyta</taxon>
        <taxon>Magnoliopsida</taxon>
        <taxon>Liliopsida</taxon>
        <taxon>Poales</taxon>
        <taxon>Poaceae</taxon>
        <taxon>BOP clade</taxon>
        <taxon>Oryzoideae</taxon>
        <taxon>Oryzeae</taxon>
        <taxon>Zizaniinae</taxon>
        <taxon>Zizania</taxon>
    </lineage>
</organism>
<evidence type="ECO:0000313" key="2">
    <source>
        <dbReference type="EMBL" id="KAG8047249.1"/>
    </source>
</evidence>
<reference evidence="2" key="1">
    <citation type="journal article" date="2021" name="bioRxiv">
        <title>Whole Genome Assembly and Annotation of Northern Wild Rice, Zizania palustris L., Supports a Whole Genome Duplication in the Zizania Genus.</title>
        <authorList>
            <person name="Haas M."/>
            <person name="Kono T."/>
            <person name="Macchietto M."/>
            <person name="Millas R."/>
            <person name="McGilp L."/>
            <person name="Shao M."/>
            <person name="Duquette J."/>
            <person name="Hirsch C.N."/>
            <person name="Kimball J."/>
        </authorList>
    </citation>
    <scope>NUCLEOTIDE SEQUENCE</scope>
    <source>
        <tissue evidence="2">Fresh leaf tissue</tissue>
    </source>
</reference>
<proteinExistence type="predicted"/>
<dbReference type="Pfam" id="PF07197">
    <property type="entry name" value="DUF1409"/>
    <property type="match status" value="1"/>
</dbReference>
<accession>A0A8J5RK23</accession>
<gene>
    <name evidence="2" type="ORF">GUJ93_ZPchr0008g11746</name>
</gene>
<evidence type="ECO:0000313" key="3">
    <source>
        <dbReference type="Proteomes" id="UP000729402"/>
    </source>
</evidence>
<dbReference type="Proteomes" id="UP000729402">
    <property type="component" value="Unassembled WGS sequence"/>
</dbReference>
<dbReference type="InterPro" id="IPR010811">
    <property type="entry name" value="DUF1409"/>
</dbReference>
<reference evidence="2" key="2">
    <citation type="submission" date="2021-02" db="EMBL/GenBank/DDBJ databases">
        <authorList>
            <person name="Kimball J.A."/>
            <person name="Haas M.W."/>
            <person name="Macchietto M."/>
            <person name="Kono T."/>
            <person name="Duquette J."/>
            <person name="Shao M."/>
        </authorList>
    </citation>
    <scope>NUCLEOTIDE SEQUENCE</scope>
    <source>
        <tissue evidence="2">Fresh leaf tissue</tissue>
    </source>
</reference>
<dbReference type="EMBL" id="JAAALK010000290">
    <property type="protein sequence ID" value="KAG8047249.1"/>
    <property type="molecule type" value="Genomic_DNA"/>
</dbReference>
<dbReference type="AlphaFoldDB" id="A0A8J5RK23"/>
<feature type="domain" description="DUF1409" evidence="1">
    <location>
        <begin position="89"/>
        <end position="131"/>
    </location>
</feature>
<sequence>MSFFELIMARGQGLVSDLVVVVETRSVGVTTALDTDEHVPLTIVDPVATTELPKVVVDDEVADFEIPTMESIYVDARAILVDVLHLLRGPIDSLVVDSGPIRAQLAEILGLLPPRIMEDVTPRTYLEVHRLHFEKL</sequence>
<comment type="caution">
    <text evidence="2">The sequence shown here is derived from an EMBL/GenBank/DDBJ whole genome shotgun (WGS) entry which is preliminary data.</text>
</comment>
<name>A0A8J5RK23_ZIZPA</name>